<evidence type="ECO:0000313" key="7">
    <source>
        <dbReference type="Proteomes" id="UP000734854"/>
    </source>
</evidence>
<dbReference type="InterPro" id="IPR001876">
    <property type="entry name" value="Znf_RanBP2"/>
</dbReference>
<dbReference type="GO" id="GO:0005737">
    <property type="term" value="C:cytoplasm"/>
    <property type="evidence" value="ECO:0007669"/>
    <property type="project" value="TreeGrafter"/>
</dbReference>
<evidence type="ECO:0000256" key="4">
    <source>
        <dbReference type="PROSITE-ProRule" id="PRU00322"/>
    </source>
</evidence>
<proteinExistence type="predicted"/>
<dbReference type="PANTHER" id="PTHR23111">
    <property type="entry name" value="ZINC FINGER PROTEIN"/>
    <property type="match status" value="1"/>
</dbReference>
<gene>
    <name evidence="6" type="ORF">ZIOFF_037367</name>
</gene>
<protein>
    <recommendedName>
        <fullName evidence="5">RanBP2-type domain-containing protein</fullName>
    </recommendedName>
</protein>
<keyword evidence="2 4" id="KW-0863">Zinc-finger</keyword>
<dbReference type="GO" id="GO:0008270">
    <property type="term" value="F:zinc ion binding"/>
    <property type="evidence" value="ECO:0007669"/>
    <property type="project" value="UniProtKB-KW"/>
</dbReference>
<feature type="domain" description="RanBP2-type" evidence="5">
    <location>
        <begin position="4"/>
        <end position="33"/>
    </location>
</feature>
<sequence length="123" mass="13432">MSRKSGDWICRWCQYDNFCRRDACVRCHRAKLGCGEREMIGGEENGDHAMVNWDVKPGDWHCACCGVNNFASRDSCFKCGACRDGAASAVAQSWGSAATVGSSGGQLRAQPAGWKSGDWICTW</sequence>
<keyword evidence="1" id="KW-0479">Metal-binding</keyword>
<dbReference type="InterPro" id="IPR036443">
    <property type="entry name" value="Znf_RanBP2_sf"/>
</dbReference>
<dbReference type="PANTHER" id="PTHR23111:SF96">
    <property type="entry name" value="OS01G0555100 PROTEIN"/>
    <property type="match status" value="1"/>
</dbReference>
<dbReference type="EMBL" id="JACMSC010000010">
    <property type="protein sequence ID" value="KAG6505019.1"/>
    <property type="molecule type" value="Genomic_DNA"/>
</dbReference>
<dbReference type="Pfam" id="PF00641">
    <property type="entry name" value="Zn_ribbon_RanBP"/>
    <property type="match status" value="2"/>
</dbReference>
<organism evidence="6 7">
    <name type="scientific">Zingiber officinale</name>
    <name type="common">Ginger</name>
    <name type="synonym">Amomum zingiber</name>
    <dbReference type="NCBI Taxonomy" id="94328"/>
    <lineage>
        <taxon>Eukaryota</taxon>
        <taxon>Viridiplantae</taxon>
        <taxon>Streptophyta</taxon>
        <taxon>Embryophyta</taxon>
        <taxon>Tracheophyta</taxon>
        <taxon>Spermatophyta</taxon>
        <taxon>Magnoliopsida</taxon>
        <taxon>Liliopsida</taxon>
        <taxon>Zingiberales</taxon>
        <taxon>Zingiberaceae</taxon>
        <taxon>Zingiber</taxon>
    </lineage>
</organism>
<keyword evidence="7" id="KW-1185">Reference proteome</keyword>
<dbReference type="GO" id="GO:0003729">
    <property type="term" value="F:mRNA binding"/>
    <property type="evidence" value="ECO:0007669"/>
    <property type="project" value="TreeGrafter"/>
</dbReference>
<evidence type="ECO:0000259" key="5">
    <source>
        <dbReference type="PROSITE" id="PS50199"/>
    </source>
</evidence>
<dbReference type="PROSITE" id="PS50199">
    <property type="entry name" value="ZF_RANBP2_2"/>
    <property type="match status" value="2"/>
</dbReference>
<evidence type="ECO:0000256" key="2">
    <source>
        <dbReference type="ARBA" id="ARBA00022771"/>
    </source>
</evidence>
<feature type="domain" description="RanBP2-type" evidence="5">
    <location>
        <begin position="56"/>
        <end position="85"/>
    </location>
</feature>
<keyword evidence="3" id="KW-0862">Zinc</keyword>
<reference evidence="6 7" key="1">
    <citation type="submission" date="2020-08" db="EMBL/GenBank/DDBJ databases">
        <title>Plant Genome Project.</title>
        <authorList>
            <person name="Zhang R.-G."/>
        </authorList>
    </citation>
    <scope>NUCLEOTIDE SEQUENCE [LARGE SCALE GENOMIC DNA]</scope>
    <source>
        <tissue evidence="6">Rhizome</tissue>
    </source>
</reference>
<name>A0A8J5GK14_ZINOF</name>
<dbReference type="SMART" id="SM00547">
    <property type="entry name" value="ZnF_RBZ"/>
    <property type="match status" value="2"/>
</dbReference>
<comment type="caution">
    <text evidence="6">The sequence shown here is derived from an EMBL/GenBank/DDBJ whole genome shotgun (WGS) entry which is preliminary data.</text>
</comment>
<accession>A0A8J5GK14</accession>
<evidence type="ECO:0000256" key="3">
    <source>
        <dbReference type="ARBA" id="ARBA00022833"/>
    </source>
</evidence>
<dbReference type="PROSITE" id="PS01358">
    <property type="entry name" value="ZF_RANBP2_1"/>
    <property type="match status" value="2"/>
</dbReference>
<evidence type="ECO:0000313" key="6">
    <source>
        <dbReference type="EMBL" id="KAG6505019.1"/>
    </source>
</evidence>
<dbReference type="Proteomes" id="UP000734854">
    <property type="component" value="Unassembled WGS sequence"/>
</dbReference>
<dbReference type="SUPFAM" id="SSF90209">
    <property type="entry name" value="Ran binding protein zinc finger-like"/>
    <property type="match status" value="2"/>
</dbReference>
<evidence type="ECO:0000256" key="1">
    <source>
        <dbReference type="ARBA" id="ARBA00022723"/>
    </source>
</evidence>
<dbReference type="AlphaFoldDB" id="A0A8J5GK14"/>
<dbReference type="Gene3D" id="4.10.1060.10">
    <property type="entry name" value="Zinc finger, RanBP2-type"/>
    <property type="match status" value="2"/>
</dbReference>